<feature type="transmembrane region" description="Helical" evidence="1">
    <location>
        <begin position="12"/>
        <end position="34"/>
    </location>
</feature>
<protein>
    <recommendedName>
        <fullName evidence="3">Transmembrane protein</fullName>
    </recommendedName>
</protein>
<name>A4PSE2_MEDTR</name>
<dbReference type="EMBL" id="AC140550">
    <property type="protein sequence ID" value="ABO80465.1"/>
    <property type="molecule type" value="Genomic_DNA"/>
</dbReference>
<keyword evidence="1" id="KW-0812">Transmembrane</keyword>
<sequence>MDRFGYIVLYHYTYSRIISSFPVSFLIYGLYFILKPTGNLFHAPSHDLF</sequence>
<evidence type="ECO:0000313" key="2">
    <source>
        <dbReference type="EMBL" id="ABO80465.1"/>
    </source>
</evidence>
<keyword evidence="1" id="KW-0472">Membrane</keyword>
<dbReference type="AlphaFoldDB" id="A4PSE2"/>
<reference evidence="2" key="1">
    <citation type="submission" date="2006-03" db="EMBL/GenBank/DDBJ databases">
        <authorList>
            <person name="Shaull S."/>
            <person name="Lin S."/>
            <person name="Dixon R."/>
            <person name="May G."/>
            <person name="Sumner L."/>
            <person name="Gonzales B."/>
            <person name="Cook D."/>
            <person name="Kim D."/>
            <person name="Roe B.A."/>
        </authorList>
    </citation>
    <scope>NUCLEOTIDE SEQUENCE</scope>
</reference>
<keyword evidence="1" id="KW-1133">Transmembrane helix</keyword>
<proteinExistence type="predicted"/>
<accession>A4PSE2</accession>
<evidence type="ECO:0008006" key="3">
    <source>
        <dbReference type="Google" id="ProtNLM"/>
    </source>
</evidence>
<reference evidence="2" key="2">
    <citation type="submission" date="2007-04" db="EMBL/GenBank/DDBJ databases">
        <authorList>
            <consortium name="The International Medicago Genome Annotation Group"/>
        </authorList>
    </citation>
    <scope>NUCLEOTIDE SEQUENCE</scope>
</reference>
<gene>
    <name evidence="2" type="ORF">MtrDRAFT_AC140550g40v2</name>
</gene>
<organism evidence="2">
    <name type="scientific">Medicago truncatula</name>
    <name type="common">Barrel medic</name>
    <name type="synonym">Medicago tribuloides</name>
    <dbReference type="NCBI Taxonomy" id="3880"/>
    <lineage>
        <taxon>Eukaryota</taxon>
        <taxon>Viridiplantae</taxon>
        <taxon>Streptophyta</taxon>
        <taxon>Embryophyta</taxon>
        <taxon>Tracheophyta</taxon>
        <taxon>Spermatophyta</taxon>
        <taxon>Magnoliopsida</taxon>
        <taxon>eudicotyledons</taxon>
        <taxon>Gunneridae</taxon>
        <taxon>Pentapetalae</taxon>
        <taxon>rosids</taxon>
        <taxon>fabids</taxon>
        <taxon>Fabales</taxon>
        <taxon>Fabaceae</taxon>
        <taxon>Papilionoideae</taxon>
        <taxon>50 kb inversion clade</taxon>
        <taxon>NPAAA clade</taxon>
        <taxon>Hologalegina</taxon>
        <taxon>IRL clade</taxon>
        <taxon>Trifolieae</taxon>
        <taxon>Medicago</taxon>
    </lineage>
</organism>
<evidence type="ECO:0000256" key="1">
    <source>
        <dbReference type="SAM" id="Phobius"/>
    </source>
</evidence>